<feature type="region of interest" description="Disordered" evidence="1">
    <location>
        <begin position="111"/>
        <end position="156"/>
    </location>
</feature>
<keyword evidence="3" id="KW-1185">Reference proteome</keyword>
<feature type="region of interest" description="Disordered" evidence="1">
    <location>
        <begin position="1"/>
        <end position="81"/>
    </location>
</feature>
<protein>
    <submittedName>
        <fullName evidence="2">GK20559</fullName>
    </submittedName>
</protein>
<dbReference type="STRING" id="7260.B4N5E5"/>
<gene>
    <name evidence="2" type="primary">Dwil\GK20559</name>
    <name evidence="2" type="ORF">Dwil_GK20559</name>
</gene>
<dbReference type="AlphaFoldDB" id="B4N5E5"/>
<evidence type="ECO:0000313" key="2">
    <source>
        <dbReference type="EMBL" id="EDW79584.1"/>
    </source>
</evidence>
<dbReference type="PhylomeDB" id="B4N5E5"/>
<accession>B4N5E5</accession>
<dbReference type="PANTHER" id="PTHR10019">
    <property type="entry name" value="SNF5"/>
    <property type="match status" value="1"/>
</dbReference>
<dbReference type="OrthoDB" id="5812619at2759"/>
<dbReference type="Proteomes" id="UP000007798">
    <property type="component" value="Unassembled WGS sequence"/>
</dbReference>
<sequence>MAAANDGSLEFVNSNSSGNNSNTSSSNSNASSCNSNSSATVNNNSSNSSNSSNNNGGSNNNNSSNINNNNNSHHSNHGQNNMNSYVTAAAAAQAAAAQAAAAAAAASAQQQQQQQQQHQQQQQQQHQHQHQHQQSAMDPRYGCRLTLPLPLPPPLGPPPRSLEHMIIYENFDVHETHRIEDGVCTHISRLPPKKQELLKQFGIQSSQQCLSNYEKYILIENFIKFCNEYQISDHRPFLDFHESALSKCEQLKFVRYLGQGLSNLTLNKIYVAFKDLMSHGRTEKSGLDNYNLDALLKKKRKNLYNRLHAAAPSIDITAYETAQHPHTRPLHAFAALNAGTQQQQHQQQQQRSEVCNDLAAQYSYAPQQR</sequence>
<evidence type="ECO:0000313" key="3">
    <source>
        <dbReference type="Proteomes" id="UP000007798"/>
    </source>
</evidence>
<feature type="compositionally biased region" description="Low complexity" evidence="1">
    <location>
        <begin position="13"/>
        <end position="81"/>
    </location>
</feature>
<organism evidence="3">
    <name type="scientific">Drosophila willistoni</name>
    <name type="common">Fruit fly</name>
    <dbReference type="NCBI Taxonomy" id="7260"/>
    <lineage>
        <taxon>Eukaryota</taxon>
        <taxon>Metazoa</taxon>
        <taxon>Ecdysozoa</taxon>
        <taxon>Arthropoda</taxon>
        <taxon>Hexapoda</taxon>
        <taxon>Insecta</taxon>
        <taxon>Pterygota</taxon>
        <taxon>Neoptera</taxon>
        <taxon>Endopterygota</taxon>
        <taxon>Diptera</taxon>
        <taxon>Brachycera</taxon>
        <taxon>Muscomorpha</taxon>
        <taxon>Ephydroidea</taxon>
        <taxon>Drosophilidae</taxon>
        <taxon>Drosophila</taxon>
        <taxon>Sophophora</taxon>
    </lineage>
</organism>
<proteinExistence type="predicted"/>
<name>B4N5E5_DROWI</name>
<reference evidence="2 3" key="1">
    <citation type="journal article" date="2007" name="Nature">
        <title>Evolution of genes and genomes on the Drosophila phylogeny.</title>
        <authorList>
            <consortium name="Drosophila 12 Genomes Consortium"/>
            <person name="Clark A.G."/>
            <person name="Eisen M.B."/>
            <person name="Smith D.R."/>
            <person name="Bergman C.M."/>
            <person name="Oliver B."/>
            <person name="Markow T.A."/>
            <person name="Kaufman T.C."/>
            <person name="Kellis M."/>
            <person name="Gelbart W."/>
            <person name="Iyer V.N."/>
            <person name="Pollard D.A."/>
            <person name="Sackton T.B."/>
            <person name="Larracuente A.M."/>
            <person name="Singh N.D."/>
            <person name="Abad J.P."/>
            <person name="Abt D.N."/>
            <person name="Adryan B."/>
            <person name="Aguade M."/>
            <person name="Akashi H."/>
            <person name="Anderson W.W."/>
            <person name="Aquadro C.F."/>
            <person name="Ardell D.H."/>
            <person name="Arguello R."/>
            <person name="Artieri C.G."/>
            <person name="Barbash D.A."/>
            <person name="Barker D."/>
            <person name="Barsanti P."/>
            <person name="Batterham P."/>
            <person name="Batzoglou S."/>
            <person name="Begun D."/>
            <person name="Bhutkar A."/>
            <person name="Blanco E."/>
            <person name="Bosak S.A."/>
            <person name="Bradley R.K."/>
            <person name="Brand A.D."/>
            <person name="Brent M.R."/>
            <person name="Brooks A.N."/>
            <person name="Brown R.H."/>
            <person name="Butlin R.K."/>
            <person name="Caggese C."/>
            <person name="Calvi B.R."/>
            <person name="Bernardo de Carvalho A."/>
            <person name="Caspi A."/>
            <person name="Castrezana S."/>
            <person name="Celniker S.E."/>
            <person name="Chang J.L."/>
            <person name="Chapple C."/>
            <person name="Chatterji S."/>
            <person name="Chinwalla A."/>
            <person name="Civetta A."/>
            <person name="Clifton S.W."/>
            <person name="Comeron J.M."/>
            <person name="Costello J.C."/>
            <person name="Coyne J.A."/>
            <person name="Daub J."/>
            <person name="David R.G."/>
            <person name="Delcher A.L."/>
            <person name="Delehaunty K."/>
            <person name="Do C.B."/>
            <person name="Ebling H."/>
            <person name="Edwards K."/>
            <person name="Eickbush T."/>
            <person name="Evans J.D."/>
            <person name="Filipski A."/>
            <person name="Findeiss S."/>
            <person name="Freyhult E."/>
            <person name="Fulton L."/>
            <person name="Fulton R."/>
            <person name="Garcia A.C."/>
            <person name="Gardiner A."/>
            <person name="Garfield D.A."/>
            <person name="Garvin B.E."/>
            <person name="Gibson G."/>
            <person name="Gilbert D."/>
            <person name="Gnerre S."/>
            <person name="Godfrey J."/>
            <person name="Good R."/>
            <person name="Gotea V."/>
            <person name="Gravely B."/>
            <person name="Greenberg A.J."/>
            <person name="Griffiths-Jones S."/>
            <person name="Gross S."/>
            <person name="Guigo R."/>
            <person name="Gustafson E.A."/>
            <person name="Haerty W."/>
            <person name="Hahn M.W."/>
            <person name="Halligan D.L."/>
            <person name="Halpern A.L."/>
            <person name="Halter G.M."/>
            <person name="Han M.V."/>
            <person name="Heger A."/>
            <person name="Hillier L."/>
            <person name="Hinrichs A.S."/>
            <person name="Holmes I."/>
            <person name="Hoskins R.A."/>
            <person name="Hubisz M.J."/>
            <person name="Hultmark D."/>
            <person name="Huntley M.A."/>
            <person name="Jaffe D.B."/>
            <person name="Jagadeeshan S."/>
            <person name="Jeck W.R."/>
            <person name="Johnson J."/>
            <person name="Jones C.D."/>
            <person name="Jordan W.C."/>
            <person name="Karpen G.H."/>
            <person name="Kataoka E."/>
            <person name="Keightley P.D."/>
            <person name="Kheradpour P."/>
            <person name="Kirkness E.F."/>
            <person name="Koerich L.B."/>
            <person name="Kristiansen K."/>
            <person name="Kudrna D."/>
            <person name="Kulathinal R.J."/>
            <person name="Kumar S."/>
            <person name="Kwok R."/>
            <person name="Lander E."/>
            <person name="Langley C.H."/>
            <person name="Lapoint R."/>
            <person name="Lazzaro B.P."/>
            <person name="Lee S.J."/>
            <person name="Levesque L."/>
            <person name="Li R."/>
            <person name="Lin C.F."/>
            <person name="Lin M.F."/>
            <person name="Lindblad-Toh K."/>
            <person name="Llopart A."/>
            <person name="Long M."/>
            <person name="Low L."/>
            <person name="Lozovsky E."/>
            <person name="Lu J."/>
            <person name="Luo M."/>
            <person name="Machado C.A."/>
            <person name="Makalowski W."/>
            <person name="Marzo M."/>
            <person name="Matsuda M."/>
            <person name="Matzkin L."/>
            <person name="McAllister B."/>
            <person name="McBride C.S."/>
            <person name="McKernan B."/>
            <person name="McKernan K."/>
            <person name="Mendez-Lago M."/>
            <person name="Minx P."/>
            <person name="Mollenhauer M.U."/>
            <person name="Montooth K."/>
            <person name="Mount S.M."/>
            <person name="Mu X."/>
            <person name="Myers E."/>
            <person name="Negre B."/>
            <person name="Newfeld S."/>
            <person name="Nielsen R."/>
            <person name="Noor M.A."/>
            <person name="O'Grady P."/>
            <person name="Pachter L."/>
            <person name="Papaceit M."/>
            <person name="Parisi M.J."/>
            <person name="Parisi M."/>
            <person name="Parts L."/>
            <person name="Pedersen J.S."/>
            <person name="Pesole G."/>
            <person name="Phillippy A.M."/>
            <person name="Ponting C.P."/>
            <person name="Pop M."/>
            <person name="Porcelli D."/>
            <person name="Powell J.R."/>
            <person name="Prohaska S."/>
            <person name="Pruitt K."/>
            <person name="Puig M."/>
            <person name="Quesneville H."/>
            <person name="Ram K.R."/>
            <person name="Rand D."/>
            <person name="Rasmussen M.D."/>
            <person name="Reed L.K."/>
            <person name="Reenan R."/>
            <person name="Reily A."/>
            <person name="Remington K.A."/>
            <person name="Rieger T.T."/>
            <person name="Ritchie M.G."/>
            <person name="Robin C."/>
            <person name="Rogers Y.H."/>
            <person name="Rohde C."/>
            <person name="Rozas J."/>
            <person name="Rubenfield M.J."/>
            <person name="Ruiz A."/>
            <person name="Russo S."/>
            <person name="Salzberg S.L."/>
            <person name="Sanchez-Gracia A."/>
            <person name="Saranga D.J."/>
            <person name="Sato H."/>
            <person name="Schaeffer S.W."/>
            <person name="Schatz M.C."/>
            <person name="Schlenke T."/>
            <person name="Schwartz R."/>
            <person name="Segarra C."/>
            <person name="Singh R.S."/>
            <person name="Sirot L."/>
            <person name="Sirota M."/>
            <person name="Sisneros N.B."/>
            <person name="Smith C.D."/>
            <person name="Smith T.F."/>
            <person name="Spieth J."/>
            <person name="Stage D.E."/>
            <person name="Stark A."/>
            <person name="Stephan W."/>
            <person name="Strausberg R.L."/>
            <person name="Strempel S."/>
            <person name="Sturgill D."/>
            <person name="Sutton G."/>
            <person name="Sutton G.G."/>
            <person name="Tao W."/>
            <person name="Teichmann S."/>
            <person name="Tobari Y.N."/>
            <person name="Tomimura Y."/>
            <person name="Tsolas J.M."/>
            <person name="Valente V.L."/>
            <person name="Venter E."/>
            <person name="Venter J.C."/>
            <person name="Vicario S."/>
            <person name="Vieira F.G."/>
            <person name="Vilella A.J."/>
            <person name="Villasante A."/>
            <person name="Walenz B."/>
            <person name="Wang J."/>
            <person name="Wasserman M."/>
            <person name="Watts T."/>
            <person name="Wilson D."/>
            <person name="Wilson R.K."/>
            <person name="Wing R.A."/>
            <person name="Wolfner M.F."/>
            <person name="Wong A."/>
            <person name="Wong G.K."/>
            <person name="Wu C.I."/>
            <person name="Wu G."/>
            <person name="Yamamoto D."/>
            <person name="Yang H.P."/>
            <person name="Yang S.P."/>
            <person name="Yorke J.A."/>
            <person name="Yoshida K."/>
            <person name="Zdobnov E."/>
            <person name="Zhang P."/>
            <person name="Zhang Y."/>
            <person name="Zimin A.V."/>
            <person name="Baldwin J."/>
            <person name="Abdouelleil A."/>
            <person name="Abdulkadir J."/>
            <person name="Abebe A."/>
            <person name="Abera B."/>
            <person name="Abreu J."/>
            <person name="Acer S.C."/>
            <person name="Aftuck L."/>
            <person name="Alexander A."/>
            <person name="An P."/>
            <person name="Anderson E."/>
            <person name="Anderson S."/>
            <person name="Arachi H."/>
            <person name="Azer M."/>
            <person name="Bachantsang P."/>
            <person name="Barry A."/>
            <person name="Bayul T."/>
            <person name="Berlin A."/>
            <person name="Bessette D."/>
            <person name="Bloom T."/>
            <person name="Blye J."/>
            <person name="Boguslavskiy L."/>
            <person name="Bonnet C."/>
            <person name="Boukhgalter B."/>
            <person name="Bourzgui I."/>
            <person name="Brown A."/>
            <person name="Cahill P."/>
            <person name="Channer S."/>
            <person name="Cheshatsang Y."/>
            <person name="Chuda L."/>
            <person name="Citroen M."/>
            <person name="Collymore A."/>
            <person name="Cooke P."/>
            <person name="Costello M."/>
            <person name="D'Aco K."/>
            <person name="Daza R."/>
            <person name="De Haan G."/>
            <person name="DeGray S."/>
            <person name="DeMaso C."/>
            <person name="Dhargay N."/>
            <person name="Dooley K."/>
            <person name="Dooley E."/>
            <person name="Doricent M."/>
            <person name="Dorje P."/>
            <person name="Dorjee K."/>
            <person name="Dupes A."/>
            <person name="Elong R."/>
            <person name="Falk J."/>
            <person name="Farina A."/>
            <person name="Faro S."/>
            <person name="Ferguson D."/>
            <person name="Fisher S."/>
            <person name="Foley C.D."/>
            <person name="Franke A."/>
            <person name="Friedrich D."/>
            <person name="Gadbois L."/>
            <person name="Gearin G."/>
            <person name="Gearin C.R."/>
            <person name="Giannoukos G."/>
            <person name="Goode T."/>
            <person name="Graham J."/>
            <person name="Grandbois E."/>
            <person name="Grewal S."/>
            <person name="Gyaltsen K."/>
            <person name="Hafez N."/>
            <person name="Hagos B."/>
            <person name="Hall J."/>
            <person name="Henson C."/>
            <person name="Hollinger A."/>
            <person name="Honan T."/>
            <person name="Huard M.D."/>
            <person name="Hughes L."/>
            <person name="Hurhula B."/>
            <person name="Husby M.E."/>
            <person name="Kamat A."/>
            <person name="Kanga B."/>
            <person name="Kashin S."/>
            <person name="Khazanovich D."/>
            <person name="Kisner P."/>
            <person name="Lance K."/>
            <person name="Lara M."/>
            <person name="Lee W."/>
            <person name="Lennon N."/>
            <person name="Letendre F."/>
            <person name="LeVine R."/>
            <person name="Lipovsky A."/>
            <person name="Liu X."/>
            <person name="Liu J."/>
            <person name="Liu S."/>
            <person name="Lokyitsang T."/>
            <person name="Lokyitsang Y."/>
            <person name="Lubonja R."/>
            <person name="Lui A."/>
            <person name="MacDonald P."/>
            <person name="Magnisalis V."/>
            <person name="Maru K."/>
            <person name="Matthews C."/>
            <person name="McCusker W."/>
            <person name="McDonough S."/>
            <person name="Mehta T."/>
            <person name="Meldrim J."/>
            <person name="Meneus L."/>
            <person name="Mihai O."/>
            <person name="Mihalev A."/>
            <person name="Mihova T."/>
            <person name="Mittelman R."/>
            <person name="Mlenga V."/>
            <person name="Montmayeur A."/>
            <person name="Mulrain L."/>
            <person name="Navidi A."/>
            <person name="Naylor J."/>
            <person name="Negash T."/>
            <person name="Nguyen T."/>
            <person name="Nguyen N."/>
            <person name="Nicol R."/>
            <person name="Norbu C."/>
            <person name="Norbu N."/>
            <person name="Novod N."/>
            <person name="O'Neill B."/>
            <person name="Osman S."/>
            <person name="Markiewicz E."/>
            <person name="Oyono O.L."/>
            <person name="Patti C."/>
            <person name="Phunkhang P."/>
            <person name="Pierre F."/>
            <person name="Priest M."/>
            <person name="Raghuraman S."/>
            <person name="Rege F."/>
            <person name="Reyes R."/>
            <person name="Rise C."/>
            <person name="Rogov P."/>
            <person name="Ross K."/>
            <person name="Ryan E."/>
            <person name="Settipalli S."/>
            <person name="Shea T."/>
            <person name="Sherpa N."/>
            <person name="Shi L."/>
            <person name="Shih D."/>
            <person name="Sparrow T."/>
            <person name="Spaulding J."/>
            <person name="Stalker J."/>
            <person name="Stange-Thomann N."/>
            <person name="Stavropoulos S."/>
            <person name="Stone C."/>
            <person name="Strader C."/>
            <person name="Tesfaye S."/>
            <person name="Thomson T."/>
            <person name="Thoulutsang Y."/>
            <person name="Thoulutsang D."/>
            <person name="Topham K."/>
            <person name="Topping I."/>
            <person name="Tsamla T."/>
            <person name="Vassiliev H."/>
            <person name="Vo A."/>
            <person name="Wangchuk T."/>
            <person name="Wangdi T."/>
            <person name="Weiand M."/>
            <person name="Wilkinson J."/>
            <person name="Wilson A."/>
            <person name="Yadav S."/>
            <person name="Young G."/>
            <person name="Yu Q."/>
            <person name="Zembek L."/>
            <person name="Zhong D."/>
            <person name="Zimmer A."/>
            <person name="Zwirko Z."/>
            <person name="Jaffe D.B."/>
            <person name="Alvarez P."/>
            <person name="Brockman W."/>
            <person name="Butler J."/>
            <person name="Chin C."/>
            <person name="Gnerre S."/>
            <person name="Grabherr M."/>
            <person name="Kleber M."/>
            <person name="Mauceli E."/>
            <person name="MacCallum I."/>
        </authorList>
    </citation>
    <scope>NUCLEOTIDE SEQUENCE [LARGE SCALE GENOMIC DNA]</scope>
    <source>
        <strain evidence="3">Tucson 14030-0811.24</strain>
    </source>
</reference>
<dbReference type="eggNOG" id="ENOG502TCQJ">
    <property type="taxonomic scope" value="Eukaryota"/>
</dbReference>
<dbReference type="InParanoid" id="B4N5E5"/>
<evidence type="ECO:0000256" key="1">
    <source>
        <dbReference type="SAM" id="MobiDB-lite"/>
    </source>
</evidence>
<dbReference type="EMBL" id="CH964101">
    <property type="protein sequence ID" value="EDW79584.1"/>
    <property type="molecule type" value="Genomic_DNA"/>
</dbReference>
<dbReference type="HOGENOM" id="CLU_912971_0_0_1"/>
<feature type="compositionally biased region" description="Low complexity" evidence="1">
    <location>
        <begin position="111"/>
        <end position="136"/>
    </location>
</feature>